<evidence type="ECO:0000313" key="2">
    <source>
        <dbReference type="Proteomes" id="UP001055334"/>
    </source>
</evidence>
<dbReference type="GeneID" id="80397635"/>
<evidence type="ECO:0000313" key="1">
    <source>
        <dbReference type="EMBL" id="ULG00198.1"/>
    </source>
</evidence>
<dbReference type="Proteomes" id="UP001055334">
    <property type="component" value="Segment"/>
</dbReference>
<protein>
    <submittedName>
        <fullName evidence="1">Uncharacterized protein</fullName>
    </submittedName>
</protein>
<dbReference type="KEGG" id="vg:80397635"/>
<accession>A0A9E7CCK5</accession>
<sequence length="172" mass="19923">MSIDWNTAPEGATHWEPRGIVFGEGWMKKVGNEWSYWLEGSEVWAGVWADCFVSAEREATFEARPQEAWDGQGLPPVGTVCQYRHMIWPEYRPCEIRYISEESLVAYDDAQEQLYRTCDMLFRPIRTPEQIAAEEREKAVGDMAMSIQGVPYQYPTLYALYDAGYRRQESST</sequence>
<organism evidence="1 2">
    <name type="scientific">Pseudomonas phage PP9W2</name>
    <dbReference type="NCBI Taxonomy" id="2914450"/>
    <lineage>
        <taxon>Viruses</taxon>
        <taxon>Duplodnaviria</taxon>
        <taxon>Heunggongvirae</taxon>
        <taxon>Uroviricota</taxon>
        <taxon>Caudoviricetes</taxon>
        <taxon>Haihevirus</taxon>
        <taxon>Haihevirus PP9W2</taxon>
    </lineage>
</organism>
<dbReference type="RefSeq" id="YP_010773359.1">
    <property type="nucleotide sequence ID" value="NC_074662.1"/>
</dbReference>
<name>A0A9E7CCK5_9CAUD</name>
<keyword evidence="2" id="KW-1185">Reference proteome</keyword>
<dbReference type="EMBL" id="OM141125">
    <property type="protein sequence ID" value="ULG00198.1"/>
    <property type="molecule type" value="Genomic_DNA"/>
</dbReference>
<reference evidence="1" key="1">
    <citation type="submission" date="2022-01" db="EMBL/GenBank/DDBJ databases">
        <authorList>
            <person name="Long X."/>
        </authorList>
    </citation>
    <scope>NUCLEOTIDE SEQUENCE</scope>
</reference>
<proteinExistence type="predicted"/>